<comment type="caution">
    <text evidence="2">The sequence shown here is derived from an EMBL/GenBank/DDBJ whole genome shotgun (WGS) entry which is preliminary data.</text>
</comment>
<dbReference type="AlphaFoldDB" id="X1V1T5"/>
<feature type="non-terminal residue" evidence="2">
    <location>
        <position position="1"/>
    </location>
</feature>
<accession>X1V1T5</accession>
<reference evidence="2" key="1">
    <citation type="journal article" date="2014" name="Front. Microbiol.">
        <title>High frequency of phylogenetically diverse reductive dehalogenase-homologous genes in deep subseafloor sedimentary metagenomes.</title>
        <authorList>
            <person name="Kawai M."/>
            <person name="Futagami T."/>
            <person name="Toyoda A."/>
            <person name="Takaki Y."/>
            <person name="Nishi S."/>
            <person name="Hori S."/>
            <person name="Arai W."/>
            <person name="Tsubouchi T."/>
            <person name="Morono Y."/>
            <person name="Uchiyama I."/>
            <person name="Ito T."/>
            <person name="Fujiyama A."/>
            <person name="Inagaki F."/>
            <person name="Takami H."/>
        </authorList>
    </citation>
    <scope>NUCLEOTIDE SEQUENCE</scope>
    <source>
        <strain evidence="2">Expedition CK06-06</strain>
    </source>
</reference>
<dbReference type="Pfam" id="PF12705">
    <property type="entry name" value="PDDEXK_1"/>
    <property type="match status" value="1"/>
</dbReference>
<sequence>YHKDAGLICWDYKTGNYPNQKDILERLTAPQLPVYLLAMRAGELPVIDKYTDQETDLSAGYIQLKTPAKIKMHPIKGIDFQWEESLNKWAEVIADIGKILKSGDFRANPYPVSNIENRETACENCPFLTLCERGLVQKEDENGNQSEEHV</sequence>
<evidence type="ECO:0000259" key="1">
    <source>
        <dbReference type="Pfam" id="PF12705"/>
    </source>
</evidence>
<organism evidence="2">
    <name type="scientific">marine sediment metagenome</name>
    <dbReference type="NCBI Taxonomy" id="412755"/>
    <lineage>
        <taxon>unclassified sequences</taxon>
        <taxon>metagenomes</taxon>
        <taxon>ecological metagenomes</taxon>
    </lineage>
</organism>
<dbReference type="InterPro" id="IPR038726">
    <property type="entry name" value="PDDEXK_AddAB-type"/>
</dbReference>
<name>X1V1T5_9ZZZZ</name>
<dbReference type="Gene3D" id="3.90.320.10">
    <property type="match status" value="1"/>
</dbReference>
<evidence type="ECO:0000313" key="2">
    <source>
        <dbReference type="EMBL" id="GAI98574.1"/>
    </source>
</evidence>
<feature type="domain" description="PD-(D/E)XK endonuclease-like" evidence="1">
    <location>
        <begin position="6"/>
        <end position="132"/>
    </location>
</feature>
<dbReference type="InterPro" id="IPR011604">
    <property type="entry name" value="PDDEXK-like_dom_sf"/>
</dbReference>
<protein>
    <recommendedName>
        <fullName evidence="1">PD-(D/E)XK endonuclease-like domain-containing protein</fullName>
    </recommendedName>
</protein>
<dbReference type="EMBL" id="BARW01015757">
    <property type="protein sequence ID" value="GAI98574.1"/>
    <property type="molecule type" value="Genomic_DNA"/>
</dbReference>
<gene>
    <name evidence="2" type="ORF">S12H4_27587</name>
</gene>
<proteinExistence type="predicted"/>